<sequence length="144" mass="16990">MAEPFKNLFTPEVITQLGNTIKQISNNFNLEQFNTDVFNHEWEALELKGRMKHVTQKLHKQLPKDYNQAIDIIVGITDIIEKENTQMNITHMVMPNYVELYGVDHLQKSIAAMEKITQFVSCEFAVRPYIIKYPKQMMKQMLQW</sequence>
<proteinExistence type="predicted"/>
<evidence type="ECO:0000313" key="1">
    <source>
        <dbReference type="EMBL" id="MCW3806558.1"/>
    </source>
</evidence>
<gene>
    <name evidence="1" type="ORF">OM074_13060</name>
</gene>
<dbReference type="EMBL" id="JAPDPI010000026">
    <property type="protein sequence ID" value="MCW3806558.1"/>
    <property type="molecule type" value="Genomic_DNA"/>
</dbReference>
<dbReference type="AlphaFoldDB" id="A0AAE3SKJ0"/>
<dbReference type="RefSeq" id="WP_301200105.1">
    <property type="nucleotide sequence ID" value="NZ_JAPDPI010000026.1"/>
</dbReference>
<accession>A0AAE3SKJ0</accession>
<protein>
    <submittedName>
        <fullName evidence="1">Uncharacterized protein</fullName>
    </submittedName>
</protein>
<dbReference type="SUPFAM" id="SSF48371">
    <property type="entry name" value="ARM repeat"/>
    <property type="match status" value="1"/>
</dbReference>
<reference evidence="1" key="1">
    <citation type="submission" date="2022-10" db="EMBL/GenBank/DDBJ databases">
        <authorList>
            <person name="Yu W.X."/>
        </authorList>
    </citation>
    <scope>NUCLEOTIDE SEQUENCE</scope>
    <source>
        <strain evidence="1">D04</strain>
    </source>
</reference>
<keyword evidence="2" id="KW-1185">Reference proteome</keyword>
<organism evidence="1 2">
    <name type="scientific">Plebeiibacterium marinum</name>
    <dbReference type="NCBI Taxonomy" id="2992111"/>
    <lineage>
        <taxon>Bacteria</taxon>
        <taxon>Pseudomonadati</taxon>
        <taxon>Bacteroidota</taxon>
        <taxon>Bacteroidia</taxon>
        <taxon>Marinilabiliales</taxon>
        <taxon>Marinilabiliaceae</taxon>
        <taxon>Plebeiibacterium</taxon>
    </lineage>
</organism>
<dbReference type="Proteomes" id="UP001207408">
    <property type="component" value="Unassembled WGS sequence"/>
</dbReference>
<dbReference type="InterPro" id="IPR016024">
    <property type="entry name" value="ARM-type_fold"/>
</dbReference>
<evidence type="ECO:0000313" key="2">
    <source>
        <dbReference type="Proteomes" id="UP001207408"/>
    </source>
</evidence>
<name>A0AAE3SKJ0_9BACT</name>
<comment type="caution">
    <text evidence="1">The sequence shown here is derived from an EMBL/GenBank/DDBJ whole genome shotgun (WGS) entry which is preliminary data.</text>
</comment>